<evidence type="ECO:0000313" key="2">
    <source>
        <dbReference type="EMBL" id="MCP1374786.1"/>
    </source>
</evidence>
<dbReference type="EMBL" id="JAMZEK010000002">
    <property type="protein sequence ID" value="MCP1374786.1"/>
    <property type="molecule type" value="Genomic_DNA"/>
</dbReference>
<comment type="caution">
    <text evidence="2">The sequence shown here is derived from an EMBL/GenBank/DDBJ whole genome shotgun (WGS) entry which is preliminary data.</text>
</comment>
<accession>A0ABT1FBM7</accession>
<dbReference type="RefSeq" id="WP_253566731.1">
    <property type="nucleotide sequence ID" value="NZ_JAMZEK010000002.1"/>
</dbReference>
<dbReference type="InterPro" id="IPR007302">
    <property type="entry name" value="CP_ATPgrasp"/>
</dbReference>
<gene>
    <name evidence="2" type="ORF">NC595_12005</name>
</gene>
<keyword evidence="3" id="KW-1185">Reference proteome</keyword>
<organism evidence="2 3">
    <name type="scientific">Dyella lutea</name>
    <dbReference type="NCBI Taxonomy" id="2950441"/>
    <lineage>
        <taxon>Bacteria</taxon>
        <taxon>Pseudomonadati</taxon>
        <taxon>Pseudomonadota</taxon>
        <taxon>Gammaproteobacteria</taxon>
        <taxon>Lysobacterales</taxon>
        <taxon>Rhodanobacteraceae</taxon>
        <taxon>Dyella</taxon>
    </lineage>
</organism>
<reference evidence="2 3" key="1">
    <citation type="submission" date="2022-06" db="EMBL/GenBank/DDBJ databases">
        <title>Dyella sp. Sa strain:Sa Genome sequencing.</title>
        <authorList>
            <person name="Park S."/>
        </authorList>
    </citation>
    <scope>NUCLEOTIDE SEQUENCE [LARGE SCALE GENOMIC DNA]</scope>
    <source>
        <strain evidence="2 3">Sa</strain>
    </source>
</reference>
<sequence>MLENREVMLRLFLDLFRRNTVAPVAHYPDELLDTLHGGAAELPGRAHHRAAHPGIHNSAY</sequence>
<name>A0ABT1FBM7_9GAMM</name>
<feature type="domain" description="Circularly permuted ATPgrasp" evidence="1">
    <location>
        <begin position="1"/>
        <end position="60"/>
    </location>
</feature>
<dbReference type="Proteomes" id="UP001204615">
    <property type="component" value="Unassembled WGS sequence"/>
</dbReference>
<dbReference type="Pfam" id="PF04174">
    <property type="entry name" value="CP_ATPgrasp_1"/>
    <property type="match status" value="1"/>
</dbReference>
<evidence type="ECO:0000313" key="3">
    <source>
        <dbReference type="Proteomes" id="UP001204615"/>
    </source>
</evidence>
<protein>
    <recommendedName>
        <fullName evidence="1">Circularly permuted ATPgrasp domain-containing protein</fullName>
    </recommendedName>
</protein>
<proteinExistence type="predicted"/>
<evidence type="ECO:0000259" key="1">
    <source>
        <dbReference type="Pfam" id="PF04174"/>
    </source>
</evidence>